<dbReference type="AlphaFoldDB" id="A0A7J7MSI5"/>
<dbReference type="Proteomes" id="UP000541444">
    <property type="component" value="Unassembled WGS sequence"/>
</dbReference>
<keyword evidence="1" id="KW-1133">Transmembrane helix</keyword>
<keyword evidence="3" id="KW-1185">Reference proteome</keyword>
<feature type="transmembrane region" description="Helical" evidence="1">
    <location>
        <begin position="76"/>
        <end position="95"/>
    </location>
</feature>
<comment type="caution">
    <text evidence="2">The sequence shown here is derived from an EMBL/GenBank/DDBJ whole genome shotgun (WGS) entry which is preliminary data.</text>
</comment>
<accession>A0A7J7MSI5</accession>
<sequence length="107" mass="11816">MVSSTAKAVEWDSACSNNLDPSDRTALGVHNSAYEAQVLVAAMANAKIPSQIVNNDPRMVIAPTVTSFFHHLKEACFYKLLVSYMGVVFLLAIIFPRQLQEFHGSWS</sequence>
<organism evidence="2 3">
    <name type="scientific">Kingdonia uniflora</name>
    <dbReference type="NCBI Taxonomy" id="39325"/>
    <lineage>
        <taxon>Eukaryota</taxon>
        <taxon>Viridiplantae</taxon>
        <taxon>Streptophyta</taxon>
        <taxon>Embryophyta</taxon>
        <taxon>Tracheophyta</taxon>
        <taxon>Spermatophyta</taxon>
        <taxon>Magnoliopsida</taxon>
        <taxon>Ranunculales</taxon>
        <taxon>Circaeasteraceae</taxon>
        <taxon>Kingdonia</taxon>
    </lineage>
</organism>
<reference evidence="2 3" key="1">
    <citation type="journal article" date="2020" name="IScience">
        <title>Genome Sequencing of the Endangered Kingdonia uniflora (Circaeasteraceae, Ranunculales) Reveals Potential Mechanisms of Evolutionary Specialization.</title>
        <authorList>
            <person name="Sun Y."/>
            <person name="Deng T."/>
            <person name="Zhang A."/>
            <person name="Moore M.J."/>
            <person name="Landis J.B."/>
            <person name="Lin N."/>
            <person name="Zhang H."/>
            <person name="Zhang X."/>
            <person name="Huang J."/>
            <person name="Zhang X."/>
            <person name="Sun H."/>
            <person name="Wang H."/>
        </authorList>
    </citation>
    <scope>NUCLEOTIDE SEQUENCE [LARGE SCALE GENOMIC DNA]</scope>
    <source>
        <strain evidence="2">TB1705</strain>
        <tissue evidence="2">Leaf</tissue>
    </source>
</reference>
<evidence type="ECO:0000313" key="3">
    <source>
        <dbReference type="Proteomes" id="UP000541444"/>
    </source>
</evidence>
<name>A0A7J7MSI5_9MAGN</name>
<keyword evidence="1" id="KW-0812">Transmembrane</keyword>
<protein>
    <submittedName>
        <fullName evidence="2">Uncharacterized protein</fullName>
    </submittedName>
</protein>
<dbReference type="EMBL" id="JACGCM010001245">
    <property type="protein sequence ID" value="KAF6157899.1"/>
    <property type="molecule type" value="Genomic_DNA"/>
</dbReference>
<keyword evidence="1" id="KW-0472">Membrane</keyword>
<evidence type="ECO:0000256" key="1">
    <source>
        <dbReference type="SAM" id="Phobius"/>
    </source>
</evidence>
<dbReference type="OrthoDB" id="1492457at2759"/>
<gene>
    <name evidence="2" type="ORF">GIB67_015215</name>
</gene>
<proteinExistence type="predicted"/>
<evidence type="ECO:0000313" key="2">
    <source>
        <dbReference type="EMBL" id="KAF6157899.1"/>
    </source>
</evidence>